<reference evidence="1 2" key="1">
    <citation type="submission" date="2017-10" db="EMBL/GenBank/DDBJ databases">
        <title>Genomics of the genus Arcobacter.</title>
        <authorList>
            <person name="Perez-Cataluna A."/>
            <person name="Figueras M.J."/>
        </authorList>
    </citation>
    <scope>NUCLEOTIDE SEQUENCE [LARGE SCALE GENOMIC DNA]</scope>
    <source>
        <strain evidence="1 2">CECT 8441</strain>
    </source>
</reference>
<dbReference type="Proteomes" id="UP000289758">
    <property type="component" value="Unassembled WGS sequence"/>
</dbReference>
<evidence type="ECO:0000313" key="1">
    <source>
        <dbReference type="EMBL" id="RXK07421.1"/>
    </source>
</evidence>
<evidence type="ECO:0000313" key="2">
    <source>
        <dbReference type="Proteomes" id="UP000289758"/>
    </source>
</evidence>
<keyword evidence="1" id="KW-0418">Kinase</keyword>
<keyword evidence="1" id="KW-0808">Transferase</keyword>
<dbReference type="EMBL" id="PDKK01000002">
    <property type="protein sequence ID" value="RXK07421.1"/>
    <property type="molecule type" value="Genomic_DNA"/>
</dbReference>
<gene>
    <name evidence="1" type="ORF">CRV07_02860</name>
</gene>
<dbReference type="InterPro" id="IPR011009">
    <property type="entry name" value="Kinase-like_dom_sf"/>
</dbReference>
<protein>
    <submittedName>
        <fullName evidence="1">Kinase</fullName>
    </submittedName>
</protein>
<organism evidence="1 2">
    <name type="scientific">Halarcobacter ebronensis</name>
    <dbReference type="NCBI Taxonomy" id="1462615"/>
    <lineage>
        <taxon>Bacteria</taxon>
        <taxon>Pseudomonadati</taxon>
        <taxon>Campylobacterota</taxon>
        <taxon>Epsilonproteobacteria</taxon>
        <taxon>Campylobacterales</taxon>
        <taxon>Arcobacteraceae</taxon>
        <taxon>Halarcobacter</taxon>
    </lineage>
</organism>
<dbReference type="GO" id="GO:0016301">
    <property type="term" value="F:kinase activity"/>
    <property type="evidence" value="ECO:0007669"/>
    <property type="project" value="UniProtKB-KW"/>
</dbReference>
<accession>A0A4Q1ASE7</accession>
<sequence length="260" mass="30972">MQNFIPFENKNFEKFVTKEFLKENKEIFSIEYEGEKYWIKRGRKTSSNIFHKIFYKLLPFEVLIPVQTKSAVESIIFETEKLVRFKSLGINVPDVLGSTKDFFVLSDCGTHIYDLIRFTKDEKEFYNYLDLYILELCKIHNASEYHGGAQSRNFTFFDKKVYVIDLEDSFDEKIDLKTLQFRDLLLLLSSMTKLENIEFSYSYIINLYVNNTNNRDFLDRLRFLRKRLTLINSFGKLSLIRDSSRDAKGFFKLLDELKNV</sequence>
<proteinExistence type="predicted"/>
<dbReference type="AlphaFoldDB" id="A0A4Q1ASE7"/>
<keyword evidence="2" id="KW-1185">Reference proteome</keyword>
<comment type="caution">
    <text evidence="1">The sequence shown here is derived from an EMBL/GenBank/DDBJ whole genome shotgun (WGS) entry which is preliminary data.</text>
</comment>
<dbReference type="OrthoDB" id="5344325at2"/>
<dbReference type="SUPFAM" id="SSF56112">
    <property type="entry name" value="Protein kinase-like (PK-like)"/>
    <property type="match status" value="1"/>
</dbReference>
<name>A0A4Q1ASE7_9BACT</name>
<dbReference type="RefSeq" id="WP_129086314.1">
    <property type="nucleotide sequence ID" value="NZ_CP053836.1"/>
</dbReference>